<keyword evidence="1" id="KW-0472">Membrane</keyword>
<comment type="caution">
    <text evidence="2">The sequence shown here is derived from an EMBL/GenBank/DDBJ whole genome shotgun (WGS) entry which is preliminary data.</text>
</comment>
<protein>
    <recommendedName>
        <fullName evidence="4">FUSC family protein</fullName>
    </recommendedName>
</protein>
<dbReference type="AlphaFoldDB" id="A0A3L9ZH99"/>
<keyword evidence="1" id="KW-0812">Transmembrane</keyword>
<evidence type="ECO:0000313" key="3">
    <source>
        <dbReference type="Proteomes" id="UP000280368"/>
    </source>
</evidence>
<keyword evidence="3" id="KW-1185">Reference proteome</keyword>
<proteinExistence type="predicted"/>
<sequence>MENENDLKPDNYELSQQTKKANSDKIFTGIFIGFLIGIATYSTFKYGVGFFTFAPLLFIYLLVRRRNKKLK</sequence>
<evidence type="ECO:0000313" key="2">
    <source>
        <dbReference type="EMBL" id="RMA71670.1"/>
    </source>
</evidence>
<dbReference type="EMBL" id="REFH01000014">
    <property type="protein sequence ID" value="RMA71670.1"/>
    <property type="molecule type" value="Genomic_DNA"/>
</dbReference>
<feature type="transmembrane region" description="Helical" evidence="1">
    <location>
        <begin position="46"/>
        <end position="63"/>
    </location>
</feature>
<gene>
    <name evidence="2" type="ORF">BC961_3060</name>
</gene>
<keyword evidence="1" id="KW-1133">Transmembrane helix</keyword>
<dbReference type="RefSeq" id="WP_121926601.1">
    <property type="nucleotide sequence ID" value="NZ_CBCSGA010000016.1"/>
</dbReference>
<reference evidence="2 3" key="1">
    <citation type="submission" date="2018-10" db="EMBL/GenBank/DDBJ databases">
        <title>Genomic Encyclopedia of Archaeal and Bacterial Type Strains, Phase II (KMG-II): from individual species to whole genera.</title>
        <authorList>
            <person name="Goeker M."/>
        </authorList>
    </citation>
    <scope>NUCLEOTIDE SEQUENCE [LARGE SCALE GENOMIC DNA]</scope>
    <source>
        <strain evidence="2 3">DSM 19727</strain>
    </source>
</reference>
<dbReference type="Proteomes" id="UP000280368">
    <property type="component" value="Unassembled WGS sequence"/>
</dbReference>
<name>A0A3L9ZH99_9FLAO</name>
<evidence type="ECO:0000256" key="1">
    <source>
        <dbReference type="SAM" id="Phobius"/>
    </source>
</evidence>
<accession>A0A3L9ZH99</accession>
<feature type="transmembrane region" description="Helical" evidence="1">
    <location>
        <begin position="21"/>
        <end position="40"/>
    </location>
</feature>
<organism evidence="2 3">
    <name type="scientific">Flavobacterium weaverense</name>
    <dbReference type="NCBI Taxonomy" id="271156"/>
    <lineage>
        <taxon>Bacteria</taxon>
        <taxon>Pseudomonadati</taxon>
        <taxon>Bacteroidota</taxon>
        <taxon>Flavobacteriia</taxon>
        <taxon>Flavobacteriales</taxon>
        <taxon>Flavobacteriaceae</taxon>
        <taxon>Flavobacterium</taxon>
    </lineage>
</organism>
<dbReference type="OrthoDB" id="713928at2"/>
<evidence type="ECO:0008006" key="4">
    <source>
        <dbReference type="Google" id="ProtNLM"/>
    </source>
</evidence>